<evidence type="ECO:0000313" key="2">
    <source>
        <dbReference type="Proteomes" id="UP000321954"/>
    </source>
</evidence>
<dbReference type="EMBL" id="CP042476">
    <property type="protein sequence ID" value="QED37513.1"/>
    <property type="molecule type" value="Genomic_DNA"/>
</dbReference>
<sequence length="363" mass="41172">MLKNIYVLLFSFFYLTVTGQTSWEPGYIIAAEKDTISGFILERTDAEMARSIKFKKDIESSPRIYKAEEITGFGFDNGRVYESHSFVPINGKRSFVFAKSLVKGKIDLLAWRHPQRFQPDFFVVNNSSGKIVYLKKPVKEEIIGKDGKHYNKRDKTYLSNLKHVKGDSVISAIRFSEKLIQKDIIDYNQIYQNEFPLAVHEERLENSIDVMAGLPIQFNSGSSIFRIAAYFNHTKPERSTRFIISRGVIYNQRVIDRVFPSDFKDGSMSKKLQVLNLVPLAVKFQGDAKFFQPYGYAGGGIAIIRETSVLVKDYENNGMKSHIFPLPTVNVGIGARLNLGPAYLITELTPTLTGIFLNTGISF</sequence>
<dbReference type="RefSeq" id="WP_146832783.1">
    <property type="nucleotide sequence ID" value="NZ_CP042476.1"/>
</dbReference>
<proteinExistence type="predicted"/>
<reference evidence="1 2" key="1">
    <citation type="submission" date="2019-08" db="EMBL/GenBank/DDBJ databases">
        <title>Antarcticibacterium arcticum sp. nov., a bacterium isolated from marine sediment of the Canadian Beaufort Sea.</title>
        <authorList>
            <person name="Lee Y.M."/>
            <person name="Baek K."/>
            <person name="Lee D.-H."/>
            <person name="Shin S.C."/>
            <person name="Jin Y.K."/>
            <person name="Park Y."/>
        </authorList>
    </citation>
    <scope>NUCLEOTIDE SEQUENCE [LARGE SCALE GENOMIC DNA]</scope>
    <source>
        <strain evidence="1 2">PAMC 28998</strain>
    </source>
</reference>
<accession>A0A5B8YLJ7</accession>
<gene>
    <name evidence="1" type="ORF">FK178_07155</name>
</gene>
<dbReference type="AlphaFoldDB" id="A0A5B8YLJ7"/>
<organism evidence="1 2">
    <name type="scientific">Antarcticibacterium arcticum</name>
    <dbReference type="NCBI Taxonomy" id="2585771"/>
    <lineage>
        <taxon>Bacteria</taxon>
        <taxon>Pseudomonadati</taxon>
        <taxon>Bacteroidota</taxon>
        <taxon>Flavobacteriia</taxon>
        <taxon>Flavobacteriales</taxon>
        <taxon>Flavobacteriaceae</taxon>
        <taxon>Antarcticibacterium</taxon>
    </lineage>
</organism>
<dbReference type="KEGG" id="anp:FK178_07155"/>
<dbReference type="Proteomes" id="UP000321954">
    <property type="component" value="Chromosome"/>
</dbReference>
<evidence type="ECO:0000313" key="1">
    <source>
        <dbReference type="EMBL" id="QED37513.1"/>
    </source>
</evidence>
<name>A0A5B8YLJ7_9FLAO</name>
<keyword evidence="2" id="KW-1185">Reference proteome</keyword>
<evidence type="ECO:0008006" key="3">
    <source>
        <dbReference type="Google" id="ProtNLM"/>
    </source>
</evidence>
<dbReference type="OrthoDB" id="1409529at2"/>
<protein>
    <recommendedName>
        <fullName evidence="3">Outer membrane protein beta-barrel domain-containing protein</fullName>
    </recommendedName>
</protein>